<dbReference type="Pfam" id="PF10441">
    <property type="entry name" value="Urb2"/>
    <property type="match status" value="1"/>
</dbReference>
<dbReference type="InterPro" id="IPR018849">
    <property type="entry name" value="Urb2/Npa2_C"/>
</dbReference>
<accession>A0A8H6NBF5</accession>
<dbReference type="InterPro" id="IPR016024">
    <property type="entry name" value="ARM-type_fold"/>
</dbReference>
<proteinExistence type="predicted"/>
<gene>
    <name evidence="3" type="ORF">CPLU01_09128</name>
</gene>
<dbReference type="GO" id="GO:0005730">
    <property type="term" value="C:nucleolus"/>
    <property type="evidence" value="ECO:0007669"/>
    <property type="project" value="TreeGrafter"/>
</dbReference>
<keyword evidence="4" id="KW-1185">Reference proteome</keyword>
<dbReference type="PANTHER" id="PTHR15682">
    <property type="entry name" value="UNHEALTHY RIBOSOME BIOGENESIS PROTEIN 2 HOMOLOG"/>
    <property type="match status" value="1"/>
</dbReference>
<dbReference type="Proteomes" id="UP000654918">
    <property type="component" value="Unassembled WGS sequence"/>
</dbReference>
<feature type="region of interest" description="Disordered" evidence="1">
    <location>
        <begin position="126"/>
        <end position="146"/>
    </location>
</feature>
<evidence type="ECO:0000256" key="1">
    <source>
        <dbReference type="SAM" id="MobiDB-lite"/>
    </source>
</evidence>
<dbReference type="InterPro" id="IPR052609">
    <property type="entry name" value="Ribosome_Biogenesis_Reg"/>
</dbReference>
<evidence type="ECO:0000313" key="3">
    <source>
        <dbReference type="EMBL" id="KAF6827342.1"/>
    </source>
</evidence>
<protein>
    <submittedName>
        <fullName evidence="3">Urb2 npa2 family protein</fullName>
    </submittedName>
</protein>
<organism evidence="3 4">
    <name type="scientific">Colletotrichum plurivorum</name>
    <dbReference type="NCBI Taxonomy" id="2175906"/>
    <lineage>
        <taxon>Eukaryota</taxon>
        <taxon>Fungi</taxon>
        <taxon>Dikarya</taxon>
        <taxon>Ascomycota</taxon>
        <taxon>Pezizomycotina</taxon>
        <taxon>Sordariomycetes</taxon>
        <taxon>Hypocreomycetidae</taxon>
        <taxon>Glomerellales</taxon>
        <taxon>Glomerellaceae</taxon>
        <taxon>Colletotrichum</taxon>
        <taxon>Colletotrichum orchidearum species complex</taxon>
    </lineage>
</organism>
<dbReference type="EMBL" id="WIGO01000139">
    <property type="protein sequence ID" value="KAF6827342.1"/>
    <property type="molecule type" value="Genomic_DNA"/>
</dbReference>
<reference evidence="3" key="1">
    <citation type="journal article" date="2020" name="Phytopathology">
        <title>Genome Sequence Resources of Colletotrichum truncatum, C. plurivorum, C. musicola, and C. sojae: Four Species Pathogenic to Soybean (Glycine max).</title>
        <authorList>
            <person name="Rogerio F."/>
            <person name="Boufleur T.R."/>
            <person name="Ciampi-Guillardi M."/>
            <person name="Sukno S.A."/>
            <person name="Thon M.R."/>
            <person name="Massola Junior N.S."/>
            <person name="Baroncelli R."/>
        </authorList>
    </citation>
    <scope>NUCLEOTIDE SEQUENCE</scope>
    <source>
        <strain evidence="3">LFN00145</strain>
    </source>
</reference>
<feature type="domain" description="Nucleolar 27S pre-rRNA processing Urb2/Npa2 C-terminal" evidence="2">
    <location>
        <begin position="1155"/>
        <end position="1366"/>
    </location>
</feature>
<evidence type="ECO:0000259" key="2">
    <source>
        <dbReference type="Pfam" id="PF10441"/>
    </source>
</evidence>
<dbReference type="GO" id="GO:0042254">
    <property type="term" value="P:ribosome biogenesis"/>
    <property type="evidence" value="ECO:0007669"/>
    <property type="project" value="TreeGrafter"/>
</dbReference>
<sequence length="1367" mass="151095">MDVEMTDVSSGRSSETITADKDLVKTVRSLDQTGPGANGENLEKVWKLLTSVGQSQFSAAEESVLRWLLKTMKANNDEAEMVRRFPLTWRILGCSFQRIPLFSLAKSLADRKFMAVLQQTLKSIAKPEPPVETSDTPKKRKRRSSAKFELQSVKSFNGCLAAGEAIFGALKILLARLDPSAQWSAHDRMGAEHIKALFALPANDVAEYLAPLLTLCDSSLAVSDTDLYDSQESWIKIFASVWDLHLQGAADALEVATFFSRPAFTILEKLKGDVAFSDEVKRLWTRELEKFLQRNLVLPARAAYFNKTDLEVVTRAFAVLKNITGIAVPLLYSLVSSAPQVVGGLTKTKANEAWMQEVFKLSERALRHLSAEEKSTAIGAVLVEAIANKSHIALDDLRSLCSTYALVGSNDETDWRILSLIAKCDADVFLQSNEGLELFNQACDRITEAGAKANEETMTELIESLIIGFENARDLSTFLQKWFDQMSKFEDKGLRSGDRPVWFTSIHRNSTLIGGIEKSLTTKQLVNLLQWVENHDTLRPSAVLVFVNTIATAITTDENFDAIGTKMSDLAQKVWSSSKVPSDIRSLRWKIVAKTVSRSDYEQSEQLWDTVKKDLSKILQKAKLDNEDTSEALACAYQFWLSMYPDGSAQPELASLLTDFVKSMMKKLGTTDIEGLLESRTSFASDPSNVPKFCAEYPLAVSRLLDLLSNSSSALPDYLKQMLEEKGDSSKRLGTVLGGVVANDENLRAQQLTAGVVEHIIQIFDEVSSAGGTPGCDERSKTAVVELLGMPVETITRQHRERILEIIIPKIEAANLETTQWKLVLGLIANIMRMPTFYENMAFSDLRKIAERLATVCKKGDSKTALALNEVLYRISFLSIRQMNGDQEHRTEYFKAVGPFLEETASGSDIQATLLKALLSVELSDDEAKEKSAAFDVDRAASELGSKVEGILSDWASSWKKKKLPKAGVNPPLIVLDAAEALPDSVVSKMKLKVSRLEEASKQAISHGCFSGWKLRSFLLRRFPSQLADPRPTSFGELFQSTPATLPDGQAAPDPVSDFNRRDILEECVDAVVSGLDYDGKVAYVQSLLEGVHQDATETDVPVEGQLLAIRHVITQMTEAPTGLEKAQSFDLATAHGILTRHLAKASTVQEFKLTAEVLHQLLDVKANSMTQWNIESTLSTVAVIVANDPSNLLEASPSVYHWLCRLMEVIIKKHRLRIEGHYHILVSTLEALLGALAKPFSPQHPASVRAGHAARFARLVTLVCEPAAAAVSRVQHLSALDSATDAAKRSAGRHMYLVLMAYVKMQLDVDVPRDVREALTPAVNSAFDISPPEIRKILNDSMDASGRAILREMYRRYTKFGKWTGV</sequence>
<comment type="caution">
    <text evidence="3">The sequence shown here is derived from an EMBL/GenBank/DDBJ whole genome shotgun (WGS) entry which is preliminary data.</text>
</comment>
<feature type="region of interest" description="Disordered" evidence="1">
    <location>
        <begin position="1038"/>
        <end position="1057"/>
    </location>
</feature>
<dbReference type="PANTHER" id="PTHR15682:SF2">
    <property type="entry name" value="UNHEALTHY RIBOSOME BIOGENESIS PROTEIN 2 HOMOLOG"/>
    <property type="match status" value="1"/>
</dbReference>
<dbReference type="SUPFAM" id="SSF48371">
    <property type="entry name" value="ARM repeat"/>
    <property type="match status" value="1"/>
</dbReference>
<evidence type="ECO:0000313" key="4">
    <source>
        <dbReference type="Proteomes" id="UP000654918"/>
    </source>
</evidence>
<name>A0A8H6NBF5_9PEZI</name>